<dbReference type="RefSeq" id="WP_039331753.1">
    <property type="nucleotide sequence ID" value="NZ_JRVC01000003.1"/>
</dbReference>
<feature type="transmembrane region" description="Helical" evidence="1">
    <location>
        <begin position="67"/>
        <end position="86"/>
    </location>
</feature>
<name>A0A0B9ADR5_9SPHN</name>
<feature type="transmembrane region" description="Helical" evidence="1">
    <location>
        <begin position="7"/>
        <end position="29"/>
    </location>
</feature>
<keyword evidence="1" id="KW-1133">Transmembrane helix</keyword>
<dbReference type="AlphaFoldDB" id="A0A0B9ADR5"/>
<gene>
    <name evidence="2" type="ORF">NJ75_00858</name>
</gene>
<dbReference type="PATRIC" id="fig|48936.3.peg.869"/>
<reference evidence="2 3" key="1">
    <citation type="submission" date="2014-10" db="EMBL/GenBank/DDBJ databases">
        <title>Draft genome sequence of Novosphingobium subterraneum DSM 12447.</title>
        <authorList>
            <person name="Gan H.M."/>
            <person name="Gan H.Y."/>
            <person name="Savka M.A."/>
        </authorList>
    </citation>
    <scope>NUCLEOTIDE SEQUENCE [LARGE SCALE GENOMIC DNA]</scope>
    <source>
        <strain evidence="2 3">DSM 12447</strain>
    </source>
</reference>
<dbReference type="Pfam" id="PF19447">
    <property type="entry name" value="DUF5985"/>
    <property type="match status" value="1"/>
</dbReference>
<dbReference type="STRING" id="48936.NJ75_00858"/>
<dbReference type="InterPro" id="IPR046027">
    <property type="entry name" value="DUF5985"/>
</dbReference>
<dbReference type="Proteomes" id="UP000031338">
    <property type="component" value="Unassembled WGS sequence"/>
</dbReference>
<keyword evidence="1" id="KW-0812">Transmembrane</keyword>
<feature type="transmembrane region" description="Helical" evidence="1">
    <location>
        <begin position="35"/>
        <end position="55"/>
    </location>
</feature>
<keyword evidence="1" id="KW-0472">Membrane</keyword>
<protein>
    <submittedName>
        <fullName evidence="2">Uncharacterized protein</fullName>
    </submittedName>
</protein>
<comment type="caution">
    <text evidence="2">The sequence shown here is derived from an EMBL/GenBank/DDBJ whole genome shotgun (WGS) entry which is preliminary data.</text>
</comment>
<evidence type="ECO:0000313" key="2">
    <source>
        <dbReference type="EMBL" id="KHS48775.1"/>
    </source>
</evidence>
<accession>A0A0B9ADR5</accession>
<evidence type="ECO:0000256" key="1">
    <source>
        <dbReference type="SAM" id="Phobius"/>
    </source>
</evidence>
<evidence type="ECO:0000313" key="3">
    <source>
        <dbReference type="Proteomes" id="UP000031338"/>
    </source>
</evidence>
<keyword evidence="3" id="KW-1185">Reference proteome</keyword>
<proteinExistence type="predicted"/>
<dbReference type="EMBL" id="JRVC01000003">
    <property type="protein sequence ID" value="KHS48775.1"/>
    <property type="molecule type" value="Genomic_DNA"/>
</dbReference>
<organism evidence="2 3">
    <name type="scientific">Novosphingobium subterraneum</name>
    <dbReference type="NCBI Taxonomy" id="48936"/>
    <lineage>
        <taxon>Bacteria</taxon>
        <taxon>Pseudomonadati</taxon>
        <taxon>Pseudomonadota</taxon>
        <taxon>Alphaproteobacteria</taxon>
        <taxon>Sphingomonadales</taxon>
        <taxon>Sphingomonadaceae</taxon>
        <taxon>Novosphingobium</taxon>
    </lineage>
</organism>
<sequence length="90" mass="10299">MNQWAPPLVYLLCFLTSTGCAVLLLRSYLRSNVRLLLWSGICFTLLAANNLVVIFDMILLQEHDLRLLRLVFALAAVSVLLFGFIWEQED</sequence>